<dbReference type="PANTHER" id="PTHR15108">
    <property type="entry name" value="N-ACYLGLUCOSAMINE-2-EPIMERASE"/>
    <property type="match status" value="1"/>
</dbReference>
<keyword evidence="2 3" id="KW-0413">Isomerase</keyword>
<accession>A0A1G7DI06</accession>
<evidence type="ECO:0000313" key="4">
    <source>
        <dbReference type="Proteomes" id="UP000198925"/>
    </source>
</evidence>
<sequence>MTTVGVTTERDLCRWISDVVLPYWAGPGFDEGSGLFQERLLPDGTPDRAAPRRVRVQARQIYVYAQAAVLGWAPEGAALALRAFDSLVAVAQAPDGKTSFIHTFSPGGHVVSPLRDAYDHAFIVLACSWLWRATGEARVRRVLDATLDFLDAEMTAADGSLLEGVPASLPRRQNPQMHWFEAMLALMEHGIPSGAERAARHRVLFETRLYDRATRSLGEYFTDDWAPAPGLPGTILEPGHHAEWVWLLRRHDALAGLPANDISGELLSTALRWADPGTGLLVDQALRDGSVHRATRRTWLQTELAKAWLAEAELGRPGAADAARAALGALDRHYLRQPIAAGWTDQLDADHRLLPGPVPASTLYHIFVAIAEGQRVLAG</sequence>
<organism evidence="3 4">
    <name type="scientific">Belnapia rosea</name>
    <dbReference type="NCBI Taxonomy" id="938405"/>
    <lineage>
        <taxon>Bacteria</taxon>
        <taxon>Pseudomonadati</taxon>
        <taxon>Pseudomonadota</taxon>
        <taxon>Alphaproteobacteria</taxon>
        <taxon>Acetobacterales</taxon>
        <taxon>Roseomonadaceae</taxon>
        <taxon>Belnapia</taxon>
    </lineage>
</organism>
<dbReference type="GO" id="GO:0005975">
    <property type="term" value="P:carbohydrate metabolic process"/>
    <property type="evidence" value="ECO:0007669"/>
    <property type="project" value="InterPro"/>
</dbReference>
<evidence type="ECO:0000256" key="1">
    <source>
        <dbReference type="ARBA" id="ARBA00008558"/>
    </source>
</evidence>
<dbReference type="InterPro" id="IPR008928">
    <property type="entry name" value="6-hairpin_glycosidase_sf"/>
</dbReference>
<evidence type="ECO:0000256" key="2">
    <source>
        <dbReference type="ARBA" id="ARBA00023235"/>
    </source>
</evidence>
<dbReference type="InterPro" id="IPR012341">
    <property type="entry name" value="6hp_glycosidase-like_sf"/>
</dbReference>
<reference evidence="3 4" key="1">
    <citation type="submission" date="2016-10" db="EMBL/GenBank/DDBJ databases">
        <authorList>
            <person name="de Groot N.N."/>
        </authorList>
    </citation>
    <scope>NUCLEOTIDE SEQUENCE [LARGE SCALE GENOMIC DNA]</scope>
    <source>
        <strain evidence="3 4">CPCC 100156</strain>
    </source>
</reference>
<dbReference type="SUPFAM" id="SSF48208">
    <property type="entry name" value="Six-hairpin glycosidases"/>
    <property type="match status" value="1"/>
</dbReference>
<proteinExistence type="inferred from homology"/>
<dbReference type="EMBL" id="FMZX01000046">
    <property type="protein sequence ID" value="SDE51099.1"/>
    <property type="molecule type" value="Genomic_DNA"/>
</dbReference>
<dbReference type="Proteomes" id="UP000198925">
    <property type="component" value="Unassembled WGS sequence"/>
</dbReference>
<evidence type="ECO:0000313" key="3">
    <source>
        <dbReference type="EMBL" id="SDE51099.1"/>
    </source>
</evidence>
<dbReference type="RefSeq" id="WP_176849854.1">
    <property type="nucleotide sequence ID" value="NZ_FMZX01000046.1"/>
</dbReference>
<keyword evidence="4" id="KW-1185">Reference proteome</keyword>
<dbReference type="Gene3D" id="1.50.10.10">
    <property type="match status" value="1"/>
</dbReference>
<comment type="similarity">
    <text evidence="1">Belongs to the N-acylglucosamine 2-epimerase family.</text>
</comment>
<gene>
    <name evidence="3" type="ORF">SAMN04487779_10469</name>
</gene>
<dbReference type="GO" id="GO:0016853">
    <property type="term" value="F:isomerase activity"/>
    <property type="evidence" value="ECO:0007669"/>
    <property type="project" value="UniProtKB-KW"/>
</dbReference>
<dbReference type="Pfam" id="PF07221">
    <property type="entry name" value="GlcNAc_2-epim"/>
    <property type="match status" value="1"/>
</dbReference>
<dbReference type="InterPro" id="IPR010819">
    <property type="entry name" value="AGE/CE"/>
</dbReference>
<dbReference type="AlphaFoldDB" id="A0A1G7DI06"/>
<name>A0A1G7DI06_9PROT</name>
<protein>
    <submittedName>
        <fullName evidence="3">Mannose-6-phosphate isomerase</fullName>
    </submittedName>
</protein>